<dbReference type="InterPro" id="IPR001911">
    <property type="entry name" value="Ribosomal_bS21"/>
</dbReference>
<keyword evidence="6" id="KW-1185">Reference proteome</keyword>
<accession>A0A167HJP3</accession>
<dbReference type="GO" id="GO:0006412">
    <property type="term" value="P:translation"/>
    <property type="evidence" value="ECO:0007669"/>
    <property type="project" value="InterPro"/>
</dbReference>
<dbReference type="GO" id="GO:0003735">
    <property type="term" value="F:structural constituent of ribosome"/>
    <property type="evidence" value="ECO:0007669"/>
    <property type="project" value="InterPro"/>
</dbReference>
<dbReference type="Proteomes" id="UP000076738">
    <property type="component" value="Unassembled WGS sequence"/>
</dbReference>
<keyword evidence="3" id="KW-0687">Ribonucleoprotein</keyword>
<evidence type="ECO:0008006" key="7">
    <source>
        <dbReference type="Google" id="ProtNLM"/>
    </source>
</evidence>
<dbReference type="STRING" id="1330018.A0A167HJP3"/>
<evidence type="ECO:0000313" key="5">
    <source>
        <dbReference type="EMBL" id="KZO91713.1"/>
    </source>
</evidence>
<dbReference type="EMBL" id="KV417319">
    <property type="protein sequence ID" value="KZO91713.1"/>
    <property type="molecule type" value="Genomic_DNA"/>
</dbReference>
<evidence type="ECO:0000256" key="4">
    <source>
        <dbReference type="SAM" id="MobiDB-lite"/>
    </source>
</evidence>
<keyword evidence="2" id="KW-0689">Ribosomal protein</keyword>
<sequence length="222" mass="24691">MSTLLRQAIASSSRGFTPLLRTSSPALAPLSRRALSTTRPCRTDDDALSFPDTPSRANPVAPIPRNRTAPGWQQPPAPLYSLSPRLAQTGTGQPGSIRPPPTAGFGAILPTPGKEWTKESLPTVAEKWERRSINFLARRHKVGTPTSGRSVAVVGGELLKAYYRLSKIVTTNGIRTMWHRDQRHTPPSVLRRELRSIRHRTRYAEALRRKVQIVQKIRSIAR</sequence>
<gene>
    <name evidence="5" type="ORF">CALVIDRAFT_568024</name>
</gene>
<comment type="similarity">
    <text evidence="1">Belongs to the bacterial ribosomal protein bS21 family.</text>
</comment>
<dbReference type="Pfam" id="PF01165">
    <property type="entry name" value="Ribosomal_S21"/>
    <property type="match status" value="1"/>
</dbReference>
<dbReference type="GO" id="GO:0005840">
    <property type="term" value="C:ribosome"/>
    <property type="evidence" value="ECO:0007669"/>
    <property type="project" value="UniProtKB-KW"/>
</dbReference>
<evidence type="ECO:0000256" key="1">
    <source>
        <dbReference type="ARBA" id="ARBA00006640"/>
    </source>
</evidence>
<dbReference type="OrthoDB" id="2501249at2759"/>
<evidence type="ECO:0000313" key="6">
    <source>
        <dbReference type="Proteomes" id="UP000076738"/>
    </source>
</evidence>
<name>A0A167HJP3_CALVF</name>
<proteinExistence type="inferred from homology"/>
<protein>
    <recommendedName>
        <fullName evidence="7">Ribosomal protein S21</fullName>
    </recommendedName>
</protein>
<evidence type="ECO:0000256" key="3">
    <source>
        <dbReference type="ARBA" id="ARBA00023274"/>
    </source>
</evidence>
<dbReference type="AlphaFoldDB" id="A0A167HJP3"/>
<dbReference type="GO" id="GO:1990904">
    <property type="term" value="C:ribonucleoprotein complex"/>
    <property type="evidence" value="ECO:0007669"/>
    <property type="project" value="UniProtKB-KW"/>
</dbReference>
<organism evidence="5 6">
    <name type="scientific">Calocera viscosa (strain TUFC12733)</name>
    <dbReference type="NCBI Taxonomy" id="1330018"/>
    <lineage>
        <taxon>Eukaryota</taxon>
        <taxon>Fungi</taxon>
        <taxon>Dikarya</taxon>
        <taxon>Basidiomycota</taxon>
        <taxon>Agaricomycotina</taxon>
        <taxon>Dacrymycetes</taxon>
        <taxon>Dacrymycetales</taxon>
        <taxon>Dacrymycetaceae</taxon>
        <taxon>Calocera</taxon>
    </lineage>
</organism>
<feature type="region of interest" description="Disordered" evidence="4">
    <location>
        <begin position="32"/>
        <end position="72"/>
    </location>
</feature>
<reference evidence="5 6" key="1">
    <citation type="journal article" date="2016" name="Mol. Biol. Evol.">
        <title>Comparative Genomics of Early-Diverging Mushroom-Forming Fungi Provides Insights into the Origins of Lignocellulose Decay Capabilities.</title>
        <authorList>
            <person name="Nagy L.G."/>
            <person name="Riley R."/>
            <person name="Tritt A."/>
            <person name="Adam C."/>
            <person name="Daum C."/>
            <person name="Floudas D."/>
            <person name="Sun H."/>
            <person name="Yadav J.S."/>
            <person name="Pangilinan J."/>
            <person name="Larsson K.H."/>
            <person name="Matsuura K."/>
            <person name="Barry K."/>
            <person name="Labutti K."/>
            <person name="Kuo R."/>
            <person name="Ohm R.A."/>
            <person name="Bhattacharya S.S."/>
            <person name="Shirouzu T."/>
            <person name="Yoshinaga Y."/>
            <person name="Martin F.M."/>
            <person name="Grigoriev I.V."/>
            <person name="Hibbett D.S."/>
        </authorList>
    </citation>
    <scope>NUCLEOTIDE SEQUENCE [LARGE SCALE GENOMIC DNA]</scope>
    <source>
        <strain evidence="5 6">TUFC12733</strain>
    </source>
</reference>
<evidence type="ECO:0000256" key="2">
    <source>
        <dbReference type="ARBA" id="ARBA00022980"/>
    </source>
</evidence>